<gene>
    <name evidence="1" type="ORF">LEMA_P056550.1</name>
</gene>
<evidence type="ECO:0000313" key="2">
    <source>
        <dbReference type="Proteomes" id="UP000002668"/>
    </source>
</evidence>
<keyword evidence="2" id="KW-1185">Reference proteome</keyword>
<accession>E4ZH51</accession>
<name>E4ZH51_LEPMJ</name>
<organism evidence="2">
    <name type="scientific">Leptosphaeria maculans (strain JN3 / isolate v23.1.3 / race Av1-4-5-6-7-8)</name>
    <name type="common">Blackleg fungus</name>
    <name type="synonym">Phoma lingam</name>
    <dbReference type="NCBI Taxonomy" id="985895"/>
    <lineage>
        <taxon>Eukaryota</taxon>
        <taxon>Fungi</taxon>
        <taxon>Dikarya</taxon>
        <taxon>Ascomycota</taxon>
        <taxon>Pezizomycotina</taxon>
        <taxon>Dothideomycetes</taxon>
        <taxon>Pleosporomycetidae</taxon>
        <taxon>Pleosporales</taxon>
        <taxon>Pleosporineae</taxon>
        <taxon>Leptosphaeriaceae</taxon>
        <taxon>Plenodomus</taxon>
        <taxon>Plenodomus lingam/Leptosphaeria maculans species complex</taxon>
    </lineage>
</organism>
<dbReference type="InParanoid" id="E4ZH51"/>
<dbReference type="GeneID" id="13285433"/>
<dbReference type="EMBL" id="FP929065">
    <property type="protein sequence ID" value="CBX90621.1"/>
    <property type="molecule type" value="Genomic_DNA"/>
</dbReference>
<protein>
    <submittedName>
        <fullName evidence="1">Predicted protein</fullName>
    </submittedName>
</protein>
<dbReference type="Proteomes" id="UP000002668">
    <property type="component" value="Genome"/>
</dbReference>
<dbReference type="AlphaFoldDB" id="E4ZH51"/>
<sequence>MKRKQDFAFTSAMCPEDAPLTTIRTSRETFENTHRAEFRMLGHEAFAHDVNTVTYDFHIQLAASGRHSTFGLAFQQQLRRSTTSKSRNARSIVATADNFHDFFGISERRYSHNVQWLCPVVTVVVKAKLSNTSPRSSATPTPENLAAGGRRQIIPAINNHMLISYSRISQHPQLFRMQHISSFPSCTRGFEERGPIACPHCVKVPERLFTPSTAITSSTAATSTSFNIRRTIRVSVVKVVPGSYAFRAGAVGRAIFEPWGEAVFLYKIWKSRFMAETADADLYLWLGYDNLTVVSDRRWSRVGQHRAERCYKL</sequence>
<proteinExistence type="predicted"/>
<evidence type="ECO:0000313" key="1">
    <source>
        <dbReference type="EMBL" id="CBX90621.1"/>
    </source>
</evidence>
<reference evidence="2" key="1">
    <citation type="journal article" date="2011" name="Nat. Commun.">
        <title>Effector diversification within compartments of the Leptosphaeria maculans genome affected by Repeat-Induced Point mutations.</title>
        <authorList>
            <person name="Rouxel T."/>
            <person name="Grandaubert J."/>
            <person name="Hane J.K."/>
            <person name="Hoede C."/>
            <person name="van de Wouw A.P."/>
            <person name="Couloux A."/>
            <person name="Dominguez V."/>
            <person name="Anthouard V."/>
            <person name="Bally P."/>
            <person name="Bourras S."/>
            <person name="Cozijnsen A.J."/>
            <person name="Ciuffetti L.M."/>
            <person name="Degrave A."/>
            <person name="Dilmaghani A."/>
            <person name="Duret L."/>
            <person name="Fudal I."/>
            <person name="Goodwin S.B."/>
            <person name="Gout L."/>
            <person name="Glaser N."/>
            <person name="Linglin J."/>
            <person name="Kema G.H.J."/>
            <person name="Lapalu N."/>
            <person name="Lawrence C.B."/>
            <person name="May K."/>
            <person name="Meyer M."/>
            <person name="Ollivier B."/>
            <person name="Poulain J."/>
            <person name="Schoch C.L."/>
            <person name="Simon A."/>
            <person name="Spatafora J.W."/>
            <person name="Stachowiak A."/>
            <person name="Turgeon B.G."/>
            <person name="Tyler B.M."/>
            <person name="Vincent D."/>
            <person name="Weissenbach J."/>
            <person name="Amselem J."/>
            <person name="Quesneville H."/>
            <person name="Oliver R.P."/>
            <person name="Wincker P."/>
            <person name="Balesdent M.-H."/>
            <person name="Howlett B.J."/>
        </authorList>
    </citation>
    <scope>NUCLEOTIDE SEQUENCE [LARGE SCALE GENOMIC DNA]</scope>
    <source>
        <strain evidence="2">JN3 / isolate v23.1.3 / race Av1-4-5-6-7-8</strain>
    </source>
</reference>
<dbReference type="VEuPathDB" id="FungiDB:LEMA_P056550.1"/>
<dbReference type="HOGENOM" id="CLU_888695_0_0_1"/>